<dbReference type="PANTHER" id="PTHR43523:SF6">
    <property type="entry name" value="GLYCOGEN BIOSYNTHESIS PROTEIN GLGD"/>
    <property type="match status" value="1"/>
</dbReference>
<evidence type="ECO:0000256" key="1">
    <source>
        <dbReference type="ARBA" id="ARBA00010443"/>
    </source>
</evidence>
<feature type="domain" description="Glucose-1-phosphate adenylyltransferase/Bifunctional protein GlmU-like C-terminal hexapeptide" evidence="4">
    <location>
        <begin position="280"/>
        <end position="354"/>
    </location>
</feature>
<dbReference type="CDD" id="cd02508">
    <property type="entry name" value="ADP_Glucose_PP"/>
    <property type="match status" value="1"/>
</dbReference>
<gene>
    <name evidence="5" type="primary">glgC</name>
    <name evidence="5" type="ORF">PM10SUCC1_26910</name>
</gene>
<proteinExistence type="inferred from homology"/>
<dbReference type="PANTHER" id="PTHR43523">
    <property type="entry name" value="GLUCOSE-1-PHOSPHATE ADENYLYLTRANSFERASE-RELATED"/>
    <property type="match status" value="1"/>
</dbReference>
<reference evidence="5" key="1">
    <citation type="submission" date="2022-12" db="EMBL/GenBank/DDBJ databases">
        <title>Reference genome sequencing for broad-spectrum identification of bacterial and archaeal isolates by mass spectrometry.</title>
        <authorList>
            <person name="Sekiguchi Y."/>
            <person name="Tourlousse D.M."/>
        </authorList>
    </citation>
    <scope>NUCLEOTIDE SEQUENCE</scope>
    <source>
        <strain evidence="5">10succ1</strain>
    </source>
</reference>
<evidence type="ECO:0000256" key="2">
    <source>
        <dbReference type="ARBA" id="ARBA00023056"/>
    </source>
</evidence>
<sequence>MLNNYMGVLLLGEDDTDIRGLTKNRSIASIPIGGRYRVIDFALSNLTNAGVTNIGLYTKKINSRSLVDHLGDGSPWDLDRKRDGLFLFHASGATEGGITDVTNLKNNLEYLYRSKQEHVIVATSYMVCNMNLKEMIRVHEESGADITMAYKTVDNADIAFENCDTVKVGEDNNIIGIGKNLHFRKRENISMETFILSKEHLIRFLGESTQGGEYKNIRDLLTVSRGELVVKGYEFDGYLKCINSTKQYYDLNMDILDGDIRRDLFFKNGRIFTKIKDTPPTKFTTGSKVTNSLVANGSLIDGRVTNSVVARHVRIEEGAEIENCIILQDCKIGKDAKLKNVIIDKNTVINSGEELKAAKEFPLVIEKKVGISTEAFRELYWPLEDI</sequence>
<dbReference type="AlphaFoldDB" id="A0A9W6GP56"/>
<dbReference type="Pfam" id="PF00483">
    <property type="entry name" value="NTP_transferase"/>
    <property type="match status" value="1"/>
</dbReference>
<dbReference type="Pfam" id="PF24894">
    <property type="entry name" value="Hexapep_GlmU"/>
    <property type="match status" value="1"/>
</dbReference>
<evidence type="ECO:0000313" key="5">
    <source>
        <dbReference type="EMBL" id="GLI57177.1"/>
    </source>
</evidence>
<dbReference type="InterPro" id="IPR011831">
    <property type="entry name" value="ADP-Glc_PPase"/>
</dbReference>
<keyword evidence="2" id="KW-0320">Glycogen biosynthesis</keyword>
<dbReference type="InterPro" id="IPR011832">
    <property type="entry name" value="GlgDAde_trans"/>
</dbReference>
<dbReference type="GO" id="GO:0005978">
    <property type="term" value="P:glycogen biosynthetic process"/>
    <property type="evidence" value="ECO:0007669"/>
    <property type="project" value="UniProtKB-KW"/>
</dbReference>
<evidence type="ECO:0000313" key="6">
    <source>
        <dbReference type="Proteomes" id="UP001144471"/>
    </source>
</evidence>
<dbReference type="RefSeq" id="WP_281836659.1">
    <property type="nucleotide sequence ID" value="NZ_BSDY01000014.1"/>
</dbReference>
<comment type="similarity">
    <text evidence="1">Belongs to the bacterial/plant glucose-1-phosphate adenylyltransferase family.</text>
</comment>
<comment type="caution">
    <text evidence="5">The sequence shown here is derived from an EMBL/GenBank/DDBJ whole genome shotgun (WGS) entry which is preliminary data.</text>
</comment>
<keyword evidence="5" id="KW-0808">Transferase</keyword>
<dbReference type="SUPFAM" id="SSF53448">
    <property type="entry name" value="Nucleotide-diphospho-sugar transferases"/>
    <property type="match status" value="1"/>
</dbReference>
<evidence type="ECO:0000259" key="3">
    <source>
        <dbReference type="Pfam" id="PF00483"/>
    </source>
</evidence>
<dbReference type="EMBL" id="BSDY01000014">
    <property type="protein sequence ID" value="GLI57177.1"/>
    <property type="molecule type" value="Genomic_DNA"/>
</dbReference>
<feature type="domain" description="Nucleotidyl transferase" evidence="3">
    <location>
        <begin position="7"/>
        <end position="156"/>
    </location>
</feature>
<name>A0A9W6GP56_9FUSO</name>
<accession>A0A9W6GP56</accession>
<organism evidence="5 6">
    <name type="scientific">Propionigenium maris DSM 9537</name>
    <dbReference type="NCBI Taxonomy" id="1123000"/>
    <lineage>
        <taxon>Bacteria</taxon>
        <taxon>Fusobacteriati</taxon>
        <taxon>Fusobacteriota</taxon>
        <taxon>Fusobacteriia</taxon>
        <taxon>Fusobacteriales</taxon>
        <taxon>Fusobacteriaceae</taxon>
        <taxon>Propionigenium</taxon>
    </lineage>
</organism>
<dbReference type="CDD" id="cd04651">
    <property type="entry name" value="LbH_G1P_AT_C"/>
    <property type="match status" value="1"/>
</dbReference>
<dbReference type="InterPro" id="IPR005835">
    <property type="entry name" value="NTP_transferase_dom"/>
</dbReference>
<dbReference type="NCBIfam" id="TIGR02092">
    <property type="entry name" value="glgD"/>
    <property type="match status" value="1"/>
</dbReference>
<protein>
    <submittedName>
        <fullName evidence="5">Glucose-1-phosphate adenylyltransferase subunit GlgD</fullName>
    </submittedName>
</protein>
<dbReference type="Gene3D" id="3.90.550.10">
    <property type="entry name" value="Spore Coat Polysaccharide Biosynthesis Protein SpsA, Chain A"/>
    <property type="match status" value="1"/>
</dbReference>
<dbReference type="InterPro" id="IPR056818">
    <property type="entry name" value="GlmU/GlgC-like_hexapep"/>
</dbReference>
<keyword evidence="6" id="KW-1185">Reference proteome</keyword>
<dbReference type="InterPro" id="IPR029044">
    <property type="entry name" value="Nucleotide-diphossugar_trans"/>
</dbReference>
<keyword evidence="5" id="KW-0548">Nucleotidyltransferase</keyword>
<dbReference type="InterPro" id="IPR011004">
    <property type="entry name" value="Trimer_LpxA-like_sf"/>
</dbReference>
<dbReference type="Gene3D" id="2.160.10.10">
    <property type="entry name" value="Hexapeptide repeat proteins"/>
    <property type="match status" value="1"/>
</dbReference>
<dbReference type="SUPFAM" id="SSF51161">
    <property type="entry name" value="Trimeric LpxA-like enzymes"/>
    <property type="match status" value="1"/>
</dbReference>
<dbReference type="Proteomes" id="UP001144471">
    <property type="component" value="Unassembled WGS sequence"/>
</dbReference>
<evidence type="ECO:0000259" key="4">
    <source>
        <dbReference type="Pfam" id="PF24894"/>
    </source>
</evidence>
<dbReference type="GO" id="GO:0008878">
    <property type="term" value="F:glucose-1-phosphate adenylyltransferase activity"/>
    <property type="evidence" value="ECO:0007669"/>
    <property type="project" value="InterPro"/>
</dbReference>